<accession>A0A0F9KT37</accession>
<organism evidence="1">
    <name type="scientific">marine sediment metagenome</name>
    <dbReference type="NCBI Taxonomy" id="412755"/>
    <lineage>
        <taxon>unclassified sequences</taxon>
        <taxon>metagenomes</taxon>
        <taxon>ecological metagenomes</taxon>
    </lineage>
</organism>
<dbReference type="AlphaFoldDB" id="A0A0F9KT37"/>
<reference evidence="1" key="1">
    <citation type="journal article" date="2015" name="Nature">
        <title>Complex archaea that bridge the gap between prokaryotes and eukaryotes.</title>
        <authorList>
            <person name="Spang A."/>
            <person name="Saw J.H."/>
            <person name="Jorgensen S.L."/>
            <person name="Zaremba-Niedzwiedzka K."/>
            <person name="Martijn J."/>
            <person name="Lind A.E."/>
            <person name="van Eijk R."/>
            <person name="Schleper C."/>
            <person name="Guy L."/>
            <person name="Ettema T.J."/>
        </authorList>
    </citation>
    <scope>NUCLEOTIDE SEQUENCE</scope>
</reference>
<proteinExistence type="predicted"/>
<gene>
    <name evidence="1" type="ORF">LCGC14_1664460</name>
</gene>
<name>A0A0F9KT37_9ZZZZ</name>
<protein>
    <submittedName>
        <fullName evidence="1">Uncharacterized protein</fullName>
    </submittedName>
</protein>
<sequence length="75" mass="8763">MTEKEIKCQFCGKVSNIEDLIIRTITTDIYLGMNWGIPSWEEYEEGVCPNTECMRPLMRNNKKIEYKIIGGDEKD</sequence>
<evidence type="ECO:0000313" key="1">
    <source>
        <dbReference type="EMBL" id="KKM18560.1"/>
    </source>
</evidence>
<comment type="caution">
    <text evidence="1">The sequence shown here is derived from an EMBL/GenBank/DDBJ whole genome shotgun (WGS) entry which is preliminary data.</text>
</comment>
<dbReference type="EMBL" id="LAZR01014194">
    <property type="protein sequence ID" value="KKM18560.1"/>
    <property type="molecule type" value="Genomic_DNA"/>
</dbReference>